<dbReference type="EMBL" id="CP026311">
    <property type="protein sequence ID" value="AUV84324.1"/>
    <property type="molecule type" value="Genomic_DNA"/>
</dbReference>
<dbReference type="InterPro" id="IPR013087">
    <property type="entry name" value="Znf_C2H2_type"/>
</dbReference>
<evidence type="ECO:0000256" key="6">
    <source>
        <dbReference type="ARBA" id="ARBA00023157"/>
    </source>
</evidence>
<evidence type="ECO:0000259" key="8">
    <source>
        <dbReference type="PROSITE" id="PS51352"/>
    </source>
</evidence>
<evidence type="ECO:0000256" key="7">
    <source>
        <dbReference type="ARBA" id="ARBA00023284"/>
    </source>
</evidence>
<keyword evidence="6" id="KW-1015">Disulfide bond</keyword>
<dbReference type="InterPro" id="IPR036249">
    <property type="entry name" value="Thioredoxin-like_sf"/>
</dbReference>
<evidence type="ECO:0000313" key="9">
    <source>
        <dbReference type="EMBL" id="AUV84324.1"/>
    </source>
</evidence>
<accession>A0A2I8VR25</accession>
<dbReference type="PROSITE" id="PS51352">
    <property type="entry name" value="THIOREDOXIN_2"/>
    <property type="match status" value="1"/>
</dbReference>
<feature type="domain" description="Thioredoxin" evidence="8">
    <location>
        <begin position="107"/>
        <end position="264"/>
    </location>
</feature>
<keyword evidence="4" id="KW-0249">Electron transport</keyword>
<dbReference type="Proteomes" id="UP000236584">
    <property type="component" value="Plasmid unnamed2"/>
</dbReference>
<evidence type="ECO:0000256" key="3">
    <source>
        <dbReference type="ARBA" id="ARBA00022729"/>
    </source>
</evidence>
<dbReference type="Gene3D" id="3.40.30.10">
    <property type="entry name" value="Glutaredoxin"/>
    <property type="match status" value="1"/>
</dbReference>
<proteinExistence type="inferred from homology"/>
<evidence type="ECO:0000313" key="10">
    <source>
        <dbReference type="Proteomes" id="UP000236584"/>
    </source>
</evidence>
<gene>
    <name evidence="9" type="ORF">C2R22_22480</name>
</gene>
<keyword evidence="10" id="KW-1185">Reference proteome</keyword>
<evidence type="ECO:0000256" key="1">
    <source>
        <dbReference type="ARBA" id="ARBA00005791"/>
    </source>
</evidence>
<dbReference type="KEGG" id="srub:C2R22_22480"/>
<name>A0A2I8VR25_9EURY</name>
<dbReference type="PROSITE" id="PS00028">
    <property type="entry name" value="ZINC_FINGER_C2H2_1"/>
    <property type="match status" value="1"/>
</dbReference>
<dbReference type="OrthoDB" id="15256at2157"/>
<keyword evidence="9" id="KW-0614">Plasmid</keyword>
<dbReference type="InterPro" id="IPR013766">
    <property type="entry name" value="Thioredoxin_domain"/>
</dbReference>
<dbReference type="SUPFAM" id="SSF52833">
    <property type="entry name" value="Thioredoxin-like"/>
    <property type="match status" value="1"/>
</dbReference>
<dbReference type="PANTHER" id="PTHR13887:SF14">
    <property type="entry name" value="DISULFIDE BOND FORMATION PROTEIN D"/>
    <property type="match status" value="1"/>
</dbReference>
<sequence length="328" mass="34901">MTAHTCPICTDQFETAGAARDHTWNVHSACHYCGEQLGDETDEHLYRHWLAAHPDDLSRVDYKRADAAVDSRTFSERLSEGGVGAAVGGLTRRQLLLAGGGAATAGFVIGATALSNNTSTEPEGGANAGGDMGAVTTAPIPDSPGDFRYATMGSADADVTVTYFGSWKCPYCAQFSTEMLSQLVTDYVEPGTIALEFRNLAYIGGDPFLGPDAPAAGQAGLAVWNTNPASYWAFHEYVFRNQPPEGDQWATAERLVEFAQAAGVSETASIRTAIQENQYDDALRATDRAASDTDVDATPTLLIDGTTVNPLGNEERTRQMIEDATGSN</sequence>
<protein>
    <submittedName>
        <fullName evidence="9">Thioredoxin</fullName>
    </submittedName>
</protein>
<keyword evidence="4" id="KW-0813">Transport</keyword>
<keyword evidence="3" id="KW-0732">Signal</keyword>
<dbReference type="Pfam" id="PF13462">
    <property type="entry name" value="Thioredoxin_4"/>
    <property type="match status" value="1"/>
</dbReference>
<comment type="similarity">
    <text evidence="2">Belongs to the glutaredoxin family.</text>
</comment>
<reference evidence="9 10" key="1">
    <citation type="submission" date="2018-01" db="EMBL/GenBank/DDBJ databases">
        <title>Complete genome sequence of Salinigranum rubrum GX10T, an extremely halophilic archaeon isolated from a marine solar saltern.</title>
        <authorList>
            <person name="Han S."/>
        </authorList>
    </citation>
    <scope>NUCLEOTIDE SEQUENCE [LARGE SCALE GENOMIC DNA]</scope>
    <source>
        <strain evidence="9 10">GX10</strain>
        <plasmid evidence="10">Plasmid unnamed2</plasmid>
    </source>
</reference>
<keyword evidence="5" id="KW-0560">Oxidoreductase</keyword>
<dbReference type="PANTHER" id="PTHR13887">
    <property type="entry name" value="GLUTATHIONE S-TRANSFERASE KAPPA"/>
    <property type="match status" value="1"/>
</dbReference>
<organism evidence="9 10">
    <name type="scientific">Salinigranum rubrum</name>
    <dbReference type="NCBI Taxonomy" id="755307"/>
    <lineage>
        <taxon>Archaea</taxon>
        <taxon>Methanobacteriati</taxon>
        <taxon>Methanobacteriota</taxon>
        <taxon>Stenosarchaea group</taxon>
        <taxon>Halobacteria</taxon>
        <taxon>Halobacteriales</taxon>
        <taxon>Haloferacaceae</taxon>
        <taxon>Salinigranum</taxon>
    </lineage>
</organism>
<geneLocation type="plasmid" evidence="9">
    <name>unnamed2</name>
</geneLocation>
<dbReference type="AlphaFoldDB" id="A0A2I8VR25"/>
<keyword evidence="7" id="KW-0676">Redox-active center</keyword>
<evidence type="ECO:0000256" key="2">
    <source>
        <dbReference type="ARBA" id="ARBA00007787"/>
    </source>
</evidence>
<dbReference type="GO" id="GO:0016491">
    <property type="term" value="F:oxidoreductase activity"/>
    <property type="evidence" value="ECO:0007669"/>
    <property type="project" value="UniProtKB-KW"/>
</dbReference>
<dbReference type="InterPro" id="IPR012336">
    <property type="entry name" value="Thioredoxin-like_fold"/>
</dbReference>
<evidence type="ECO:0000256" key="4">
    <source>
        <dbReference type="ARBA" id="ARBA00022982"/>
    </source>
</evidence>
<comment type="similarity">
    <text evidence="1">Belongs to the thioredoxin family. DsbA subfamily.</text>
</comment>
<evidence type="ECO:0000256" key="5">
    <source>
        <dbReference type="ARBA" id="ARBA00023002"/>
    </source>
</evidence>